<dbReference type="Proteomes" id="UP000663866">
    <property type="component" value="Unassembled WGS sequence"/>
</dbReference>
<sequence>MPSPSNERSKANETSATTPTADDWENYGGSCRIYDWEHPEDPFHYFKWILDALICNGGGIYLSMKTCEYLKMKPYNWRGMWTIPTVRGKMMRVFWSIYAS</sequence>
<proteinExistence type="inferred from homology"/>
<comment type="function">
    <text evidence="1">Catalyzes a base-exchange reaction in which the polar head group of phosphatidylethanolamine (PE) is replaced by L-serine.</text>
</comment>
<comment type="subcellular location">
    <subcellularLocation>
        <location evidence="1">Endoplasmic reticulum membrane</location>
        <topology evidence="1">Multi-pass membrane protein</topology>
    </subcellularLocation>
</comment>
<dbReference type="EMBL" id="CAJNRF010011962">
    <property type="protein sequence ID" value="CAF2136228.1"/>
    <property type="molecule type" value="Genomic_DNA"/>
</dbReference>
<comment type="catalytic activity">
    <reaction evidence="1">
        <text>a 1,2-diacyl-sn-glycero-3-phosphoethanolamine + L-serine = a 1,2-diacyl-sn-glycero-3-phospho-L-serine + ethanolamine</text>
        <dbReference type="Rhea" id="RHEA:27606"/>
        <dbReference type="ChEBI" id="CHEBI:33384"/>
        <dbReference type="ChEBI" id="CHEBI:57262"/>
        <dbReference type="ChEBI" id="CHEBI:57603"/>
        <dbReference type="ChEBI" id="CHEBI:64612"/>
        <dbReference type="EC" id="2.7.8.29"/>
    </reaction>
</comment>
<dbReference type="EMBL" id="CAJOBG010001093">
    <property type="protein sequence ID" value="CAF3893644.1"/>
    <property type="molecule type" value="Genomic_DNA"/>
</dbReference>
<keyword evidence="1" id="KW-0594">Phospholipid biosynthesis</keyword>
<evidence type="ECO:0000256" key="2">
    <source>
        <dbReference type="SAM" id="MobiDB-lite"/>
    </source>
</evidence>
<comment type="pathway">
    <text evidence="1">Phospholipid metabolism; phosphatidylserine biosynthesis.</text>
</comment>
<keyword evidence="1" id="KW-1208">Phospholipid metabolism</keyword>
<comment type="similarity">
    <text evidence="1">Belongs to the phosphatidyl serine synthase family.</text>
</comment>
<dbReference type="GO" id="GO:0006659">
    <property type="term" value="P:phosphatidylserine biosynthetic process"/>
    <property type="evidence" value="ECO:0007669"/>
    <property type="project" value="UniProtKB-UniRule"/>
</dbReference>
<keyword evidence="1" id="KW-0256">Endoplasmic reticulum</keyword>
<evidence type="ECO:0000313" key="6">
    <source>
        <dbReference type="Proteomes" id="UP000663866"/>
    </source>
</evidence>
<reference evidence="3" key="1">
    <citation type="submission" date="2021-02" db="EMBL/GenBank/DDBJ databases">
        <authorList>
            <person name="Nowell W R."/>
        </authorList>
    </citation>
    <scope>NUCLEOTIDE SEQUENCE</scope>
</reference>
<dbReference type="Proteomes" id="UP000663856">
    <property type="component" value="Unassembled WGS sequence"/>
</dbReference>
<organism evidence="3 5">
    <name type="scientific">Rotaria magnacalcarata</name>
    <dbReference type="NCBI Taxonomy" id="392030"/>
    <lineage>
        <taxon>Eukaryota</taxon>
        <taxon>Metazoa</taxon>
        <taxon>Spiralia</taxon>
        <taxon>Gnathifera</taxon>
        <taxon>Rotifera</taxon>
        <taxon>Eurotatoria</taxon>
        <taxon>Bdelloidea</taxon>
        <taxon>Philodinida</taxon>
        <taxon>Philodinidae</taxon>
        <taxon>Rotaria</taxon>
    </lineage>
</organism>
<dbReference type="UniPathway" id="UPA00948"/>
<comment type="caution">
    <text evidence="3">The sequence shown here is derived from an EMBL/GenBank/DDBJ whole genome shotgun (WGS) entry which is preliminary data.</text>
</comment>
<accession>A0A816WPK8</accession>
<keyword evidence="6" id="KW-1185">Reference proteome</keyword>
<evidence type="ECO:0000313" key="5">
    <source>
        <dbReference type="Proteomes" id="UP000663856"/>
    </source>
</evidence>
<evidence type="ECO:0000313" key="4">
    <source>
        <dbReference type="EMBL" id="CAF3893644.1"/>
    </source>
</evidence>
<dbReference type="AlphaFoldDB" id="A0A816WPK8"/>
<evidence type="ECO:0000313" key="3">
    <source>
        <dbReference type="EMBL" id="CAF2136228.1"/>
    </source>
</evidence>
<keyword evidence="1" id="KW-0808">Transferase</keyword>
<feature type="compositionally biased region" description="Polar residues" evidence="2">
    <location>
        <begin position="1"/>
        <end position="20"/>
    </location>
</feature>
<protein>
    <recommendedName>
        <fullName evidence="1">Phosphatidylserine synthase</fullName>
        <ecNumber evidence="1">2.7.8.29</ecNumber>
    </recommendedName>
    <alternativeName>
        <fullName evidence="1">Serine-exchange enzyme</fullName>
    </alternativeName>
</protein>
<keyword evidence="1" id="KW-0443">Lipid metabolism</keyword>
<feature type="region of interest" description="Disordered" evidence="2">
    <location>
        <begin position="1"/>
        <end position="27"/>
    </location>
</feature>
<dbReference type="InterPro" id="IPR004277">
    <property type="entry name" value="PSS"/>
</dbReference>
<name>A0A816WPK8_9BILA</name>
<dbReference type="Pfam" id="PF03034">
    <property type="entry name" value="PSS"/>
    <property type="match status" value="1"/>
</dbReference>
<dbReference type="GO" id="GO:0106245">
    <property type="term" value="F:L-serine-phosphatidylethanolamine phosphatidyltransferase activity"/>
    <property type="evidence" value="ECO:0007669"/>
    <property type="project" value="UniProtKB-UniRule"/>
</dbReference>
<dbReference type="EC" id="2.7.8.29" evidence="1"/>
<evidence type="ECO:0000256" key="1">
    <source>
        <dbReference type="RuleBase" id="RU368094"/>
    </source>
</evidence>
<keyword evidence="1" id="KW-0444">Lipid biosynthesis</keyword>
<dbReference type="GO" id="GO:0005789">
    <property type="term" value="C:endoplasmic reticulum membrane"/>
    <property type="evidence" value="ECO:0007669"/>
    <property type="project" value="UniProtKB-SubCell"/>
</dbReference>
<gene>
    <name evidence="4" type="ORF">OVN521_LOCUS9120</name>
    <name evidence="3" type="ORF">WKI299_LOCUS27380</name>
</gene>